<feature type="compositionally biased region" description="Low complexity" evidence="1">
    <location>
        <begin position="1"/>
        <end position="15"/>
    </location>
</feature>
<comment type="caution">
    <text evidence="3">The sequence shown here is derived from an EMBL/GenBank/DDBJ whole genome shotgun (WGS) entry which is preliminary data.</text>
</comment>
<proteinExistence type="predicted"/>
<reference evidence="3 4" key="1">
    <citation type="submission" date="2018-03" db="EMBL/GenBank/DDBJ databases">
        <title>Genomic Encyclopedia of Archaeal and Bacterial Type Strains, Phase II (KMG-II): from individual species to whole genera.</title>
        <authorList>
            <person name="Goeker M."/>
        </authorList>
    </citation>
    <scope>NUCLEOTIDE SEQUENCE [LARGE SCALE GENOMIC DNA]</scope>
    <source>
        <strain evidence="3 4">DSM 45312</strain>
    </source>
</reference>
<feature type="domain" description="CoA-binding" evidence="2">
    <location>
        <begin position="22"/>
        <end position="71"/>
    </location>
</feature>
<keyword evidence="4" id="KW-1185">Reference proteome</keyword>
<evidence type="ECO:0000313" key="3">
    <source>
        <dbReference type="EMBL" id="PSK97043.1"/>
    </source>
</evidence>
<dbReference type="Gene3D" id="3.40.50.720">
    <property type="entry name" value="NAD(P)-binding Rossmann-like Domain"/>
    <property type="match status" value="1"/>
</dbReference>
<dbReference type="InterPro" id="IPR003781">
    <property type="entry name" value="CoA-bd"/>
</dbReference>
<dbReference type="InterPro" id="IPR036291">
    <property type="entry name" value="NAD(P)-bd_dom_sf"/>
</dbReference>
<accession>A0A2P8DIJ1</accession>
<name>A0A2P8DIJ1_9ACTN</name>
<sequence length="76" mass="8395">MPRWPTSRSTSTWSTCSAARPDAGGVADEALARPEVRAVWFQLDVVDHAATERVRAAGRTMVMDRCPAIEWPRLLG</sequence>
<dbReference type="SUPFAM" id="SSF51735">
    <property type="entry name" value="NAD(P)-binding Rossmann-fold domains"/>
    <property type="match status" value="1"/>
</dbReference>
<dbReference type="Proteomes" id="UP000240542">
    <property type="component" value="Unassembled WGS sequence"/>
</dbReference>
<dbReference type="AlphaFoldDB" id="A0A2P8DIJ1"/>
<evidence type="ECO:0000256" key="1">
    <source>
        <dbReference type="SAM" id="MobiDB-lite"/>
    </source>
</evidence>
<protein>
    <submittedName>
        <fullName evidence="3">CoA binding protein</fullName>
    </submittedName>
</protein>
<dbReference type="EMBL" id="PYGA01000009">
    <property type="protein sequence ID" value="PSK97043.1"/>
    <property type="molecule type" value="Genomic_DNA"/>
</dbReference>
<dbReference type="Pfam" id="PF13380">
    <property type="entry name" value="CoA_binding_2"/>
    <property type="match status" value="1"/>
</dbReference>
<organism evidence="3 4">
    <name type="scientific">Murinocardiopsis flavida</name>
    <dbReference type="NCBI Taxonomy" id="645275"/>
    <lineage>
        <taxon>Bacteria</taxon>
        <taxon>Bacillati</taxon>
        <taxon>Actinomycetota</taxon>
        <taxon>Actinomycetes</taxon>
        <taxon>Streptosporangiales</taxon>
        <taxon>Nocardiopsidaceae</taxon>
        <taxon>Murinocardiopsis</taxon>
    </lineage>
</organism>
<dbReference type="RefSeq" id="WP_342751405.1">
    <property type="nucleotide sequence ID" value="NZ_PYGA01000009.1"/>
</dbReference>
<gene>
    <name evidence="3" type="ORF">CLV63_10946</name>
</gene>
<feature type="region of interest" description="Disordered" evidence="1">
    <location>
        <begin position="1"/>
        <end position="21"/>
    </location>
</feature>
<evidence type="ECO:0000259" key="2">
    <source>
        <dbReference type="Pfam" id="PF13380"/>
    </source>
</evidence>
<evidence type="ECO:0000313" key="4">
    <source>
        <dbReference type="Proteomes" id="UP000240542"/>
    </source>
</evidence>